<protein>
    <submittedName>
        <fullName evidence="3">POTE ankyrin domain family member E</fullName>
    </submittedName>
</protein>
<evidence type="ECO:0000313" key="3">
    <source>
        <dbReference type="EMBL" id="KAL2778338.1"/>
    </source>
</evidence>
<dbReference type="PANTHER" id="PTHR24147">
    <property type="entry name" value="ANKYRIN REPEAT DOMAIN 36-RELATED"/>
    <property type="match status" value="1"/>
</dbReference>
<dbReference type="AlphaFoldDB" id="A0ABD2EGH7"/>
<dbReference type="EMBL" id="JBFSEQ010000004">
    <property type="protein sequence ID" value="KAL2778338.1"/>
    <property type="molecule type" value="Genomic_DNA"/>
</dbReference>
<dbReference type="PANTHER" id="PTHR24147:SF60">
    <property type="entry name" value="ANKYRIN REPEAT DOMAIN-CONTAINING PROTEIN 26-RELATED"/>
    <property type="match status" value="1"/>
</dbReference>
<keyword evidence="1" id="KW-0175">Coiled coil</keyword>
<accession>A0ABD2EGH7</accession>
<keyword evidence="4" id="KW-1185">Reference proteome</keyword>
<proteinExistence type="predicted"/>
<gene>
    <name evidence="3" type="ORF">WCI35_011671</name>
</gene>
<dbReference type="InterPro" id="IPR039497">
    <property type="entry name" value="CC144C-like_CC_dom"/>
</dbReference>
<feature type="non-terminal residue" evidence="3">
    <location>
        <position position="99"/>
    </location>
</feature>
<dbReference type="Proteomes" id="UP001610411">
    <property type="component" value="Unassembled WGS sequence"/>
</dbReference>
<dbReference type="InterPro" id="IPR050657">
    <property type="entry name" value="Ankyrin_repeat_domain"/>
</dbReference>
<organism evidence="3 4">
    <name type="scientific">Daubentonia madagascariensis</name>
    <name type="common">Aye-aye</name>
    <name type="synonym">Sciurus madagascariensis</name>
    <dbReference type="NCBI Taxonomy" id="31869"/>
    <lineage>
        <taxon>Eukaryota</taxon>
        <taxon>Metazoa</taxon>
        <taxon>Chordata</taxon>
        <taxon>Craniata</taxon>
        <taxon>Vertebrata</taxon>
        <taxon>Euteleostomi</taxon>
        <taxon>Mammalia</taxon>
        <taxon>Eutheria</taxon>
        <taxon>Euarchontoglires</taxon>
        <taxon>Primates</taxon>
        <taxon>Strepsirrhini</taxon>
        <taxon>Chiromyiformes</taxon>
        <taxon>Daubentoniidae</taxon>
        <taxon>Daubentonia</taxon>
    </lineage>
</organism>
<evidence type="ECO:0000313" key="4">
    <source>
        <dbReference type="Proteomes" id="UP001610411"/>
    </source>
</evidence>
<sequence length="99" mass="11810">QNDTQRQLYGGQNARLLQDGILNSHHCKHRETEIALKKMNSEISHSQEKEKNLLHKNHMFQEEIAMLRMERDTVKNLKQENEKKYLKDIEIAKEKNDNL</sequence>
<comment type="caution">
    <text evidence="3">The sequence shown here is derived from an EMBL/GenBank/DDBJ whole genome shotgun (WGS) entry which is preliminary data.</text>
</comment>
<reference evidence="3 4" key="1">
    <citation type="journal article" date="2024" name="G3 (Bethesda)">
        <title>A hybrid genome assembly of the endangered aye-aye (Daubentonia madagascariensis).</title>
        <authorList>
            <person name="Versoza C.J."/>
            <person name="Pfeifer S.P."/>
        </authorList>
    </citation>
    <scope>NUCLEOTIDE SEQUENCE [LARGE SCALE GENOMIC DNA]</scope>
    <source>
        <strain evidence="3">6821</strain>
    </source>
</reference>
<feature type="domain" description="CCDC144C-like coiled-coil" evidence="2">
    <location>
        <begin position="1"/>
        <end position="99"/>
    </location>
</feature>
<name>A0ABD2EGH7_DAUMA</name>
<feature type="non-terminal residue" evidence="3">
    <location>
        <position position="1"/>
    </location>
</feature>
<evidence type="ECO:0000259" key="2">
    <source>
        <dbReference type="Pfam" id="PF14915"/>
    </source>
</evidence>
<evidence type="ECO:0000256" key="1">
    <source>
        <dbReference type="ARBA" id="ARBA00023054"/>
    </source>
</evidence>
<dbReference type="Pfam" id="PF14915">
    <property type="entry name" value="CCDC144C"/>
    <property type="match status" value="1"/>
</dbReference>